<evidence type="ECO:0000256" key="3">
    <source>
        <dbReference type="ARBA" id="ARBA00007739"/>
    </source>
</evidence>
<dbReference type="Proteomes" id="UP000561459">
    <property type="component" value="Unassembled WGS sequence"/>
</dbReference>
<evidence type="ECO:0000256" key="15">
    <source>
        <dbReference type="SAM" id="MobiDB-lite"/>
    </source>
</evidence>
<feature type="region of interest" description="Disordered" evidence="15">
    <location>
        <begin position="587"/>
        <end position="654"/>
    </location>
</feature>
<dbReference type="AlphaFoldDB" id="A0A7W6C2W7"/>
<evidence type="ECO:0000256" key="1">
    <source>
        <dbReference type="ARBA" id="ARBA00004752"/>
    </source>
</evidence>
<feature type="domain" description="Penicillin-binding protein transpeptidase" evidence="16">
    <location>
        <begin position="319"/>
        <end position="564"/>
    </location>
</feature>
<evidence type="ECO:0000256" key="13">
    <source>
        <dbReference type="ARBA" id="ARBA00034000"/>
    </source>
</evidence>
<dbReference type="PANTHER" id="PTHR32282">
    <property type="entry name" value="BINDING PROTEIN TRANSPEPTIDASE, PUTATIVE-RELATED"/>
    <property type="match status" value="1"/>
</dbReference>
<dbReference type="InterPro" id="IPR001264">
    <property type="entry name" value="Glyco_trans_51"/>
</dbReference>
<evidence type="ECO:0000259" key="16">
    <source>
        <dbReference type="Pfam" id="PF00905"/>
    </source>
</evidence>
<evidence type="ECO:0000256" key="2">
    <source>
        <dbReference type="ARBA" id="ARBA00007090"/>
    </source>
</evidence>
<dbReference type="Pfam" id="PF00905">
    <property type="entry name" value="Transpeptidase"/>
    <property type="match status" value="1"/>
</dbReference>
<evidence type="ECO:0000259" key="17">
    <source>
        <dbReference type="Pfam" id="PF00912"/>
    </source>
</evidence>
<dbReference type="FunFam" id="1.10.3810.10:FF:000001">
    <property type="entry name" value="Penicillin-binding protein 1A"/>
    <property type="match status" value="1"/>
</dbReference>
<protein>
    <submittedName>
        <fullName evidence="18">Penicillin-binding protein 1A</fullName>
        <ecNumber evidence="18">2.4.1.-</ecNumber>
        <ecNumber evidence="18">3.4.-.-</ecNumber>
    </submittedName>
</protein>
<dbReference type="GO" id="GO:0006508">
    <property type="term" value="P:proteolysis"/>
    <property type="evidence" value="ECO:0007669"/>
    <property type="project" value="UniProtKB-KW"/>
</dbReference>
<dbReference type="GO" id="GO:0009002">
    <property type="term" value="F:serine-type D-Ala-D-Ala carboxypeptidase activity"/>
    <property type="evidence" value="ECO:0007669"/>
    <property type="project" value="UniProtKB-EC"/>
</dbReference>
<gene>
    <name evidence="18" type="ORF">GGR39_001488</name>
</gene>
<comment type="catalytic activity">
    <reaction evidence="14">
        <text>[GlcNAc-(1-&gt;4)-Mur2Ac(oyl-L-Ala-gamma-D-Glu-L-Lys-D-Ala-D-Ala)](n)-di-trans,octa-cis-undecaprenyl diphosphate + beta-D-GlcNAc-(1-&gt;4)-Mur2Ac(oyl-L-Ala-gamma-D-Glu-L-Lys-D-Ala-D-Ala)-di-trans,octa-cis-undecaprenyl diphosphate = [GlcNAc-(1-&gt;4)-Mur2Ac(oyl-L-Ala-gamma-D-Glu-L-Lys-D-Ala-D-Ala)](n+1)-di-trans,octa-cis-undecaprenyl diphosphate + di-trans,octa-cis-undecaprenyl diphosphate + H(+)</text>
        <dbReference type="Rhea" id="RHEA:23708"/>
        <dbReference type="Rhea" id="RHEA-COMP:9602"/>
        <dbReference type="Rhea" id="RHEA-COMP:9603"/>
        <dbReference type="ChEBI" id="CHEBI:15378"/>
        <dbReference type="ChEBI" id="CHEBI:58405"/>
        <dbReference type="ChEBI" id="CHEBI:60033"/>
        <dbReference type="ChEBI" id="CHEBI:78435"/>
        <dbReference type="EC" id="2.4.99.28"/>
    </reaction>
</comment>
<feature type="compositionally biased region" description="Pro residues" evidence="15">
    <location>
        <begin position="632"/>
        <end position="641"/>
    </location>
</feature>
<keyword evidence="11" id="KW-0511">Multifunctional enzyme</keyword>
<dbReference type="GO" id="GO:0030288">
    <property type="term" value="C:outer membrane-bounded periplasmic space"/>
    <property type="evidence" value="ECO:0007669"/>
    <property type="project" value="TreeGrafter"/>
</dbReference>
<comment type="caution">
    <text evidence="18">The sequence shown here is derived from an EMBL/GenBank/DDBJ whole genome shotgun (WGS) entry which is preliminary data.</text>
</comment>
<evidence type="ECO:0000256" key="12">
    <source>
        <dbReference type="ARBA" id="ARBA00023316"/>
    </source>
</evidence>
<proteinExistence type="inferred from homology"/>
<comment type="pathway">
    <text evidence="1">Cell wall biogenesis; peptidoglycan biosynthesis.</text>
</comment>
<comment type="similarity">
    <text evidence="2">In the C-terminal section; belongs to the transpeptidase family.</text>
</comment>
<accession>A0A7W6C2W7</accession>
<evidence type="ECO:0000256" key="5">
    <source>
        <dbReference type="ARBA" id="ARBA00022670"/>
    </source>
</evidence>
<comment type="catalytic activity">
    <reaction evidence="13">
        <text>Preferential cleavage: (Ac)2-L-Lys-D-Ala-|-D-Ala. Also transpeptidation of peptidyl-alanyl moieties that are N-acyl substituents of D-alanine.</text>
        <dbReference type="EC" id="3.4.16.4"/>
    </reaction>
</comment>
<dbReference type="InterPro" id="IPR036950">
    <property type="entry name" value="PBP_transglycosylase"/>
</dbReference>
<dbReference type="GO" id="GO:0008955">
    <property type="term" value="F:peptidoglycan glycosyltransferase activity"/>
    <property type="evidence" value="ECO:0007669"/>
    <property type="project" value="UniProtKB-EC"/>
</dbReference>
<feature type="compositionally biased region" description="Acidic residues" evidence="15">
    <location>
        <begin position="591"/>
        <end position="603"/>
    </location>
</feature>
<dbReference type="InterPro" id="IPR012338">
    <property type="entry name" value="Beta-lactam/transpept-like"/>
</dbReference>
<evidence type="ECO:0000313" key="18">
    <source>
        <dbReference type="EMBL" id="MBB3939838.1"/>
    </source>
</evidence>
<dbReference type="GO" id="GO:0008360">
    <property type="term" value="P:regulation of cell shape"/>
    <property type="evidence" value="ECO:0007669"/>
    <property type="project" value="UniProtKB-KW"/>
</dbReference>
<reference evidence="18 19" key="1">
    <citation type="submission" date="2020-08" db="EMBL/GenBank/DDBJ databases">
        <title>Genomic Encyclopedia of Type Strains, Phase IV (KMG-IV): sequencing the most valuable type-strain genomes for metagenomic binning, comparative biology and taxonomic classification.</title>
        <authorList>
            <person name="Goeker M."/>
        </authorList>
    </citation>
    <scope>NUCLEOTIDE SEQUENCE [LARGE SCALE GENOMIC DNA]</scope>
    <source>
        <strain evidence="18 19">DSM 27568</strain>
    </source>
</reference>
<keyword evidence="10" id="KW-0573">Peptidoglycan synthesis</keyword>
<evidence type="ECO:0000256" key="7">
    <source>
        <dbReference type="ARBA" id="ARBA00022679"/>
    </source>
</evidence>
<dbReference type="GO" id="GO:0008658">
    <property type="term" value="F:penicillin binding"/>
    <property type="evidence" value="ECO:0007669"/>
    <property type="project" value="InterPro"/>
</dbReference>
<evidence type="ECO:0000256" key="10">
    <source>
        <dbReference type="ARBA" id="ARBA00022984"/>
    </source>
</evidence>
<evidence type="ECO:0000256" key="9">
    <source>
        <dbReference type="ARBA" id="ARBA00022960"/>
    </source>
</evidence>
<keyword evidence="8 18" id="KW-0378">Hydrolase</keyword>
<keyword evidence="6 18" id="KW-0328">Glycosyltransferase</keyword>
<keyword evidence="7 18" id="KW-0808">Transferase</keyword>
<dbReference type="EMBL" id="JACIDY010000003">
    <property type="protein sequence ID" value="MBB3939838.1"/>
    <property type="molecule type" value="Genomic_DNA"/>
</dbReference>
<dbReference type="InterPro" id="IPR023346">
    <property type="entry name" value="Lysozyme-like_dom_sf"/>
</dbReference>
<evidence type="ECO:0000256" key="6">
    <source>
        <dbReference type="ARBA" id="ARBA00022676"/>
    </source>
</evidence>
<name>A0A7W6C2W7_9SPHN</name>
<dbReference type="Gene3D" id="3.40.710.10">
    <property type="entry name" value="DD-peptidase/beta-lactamase superfamily"/>
    <property type="match status" value="1"/>
</dbReference>
<keyword evidence="12" id="KW-0961">Cell wall biogenesis/degradation</keyword>
<dbReference type="EC" id="2.4.1.-" evidence="18"/>
<keyword evidence="19" id="KW-1185">Reference proteome</keyword>
<dbReference type="SUPFAM" id="SSF56601">
    <property type="entry name" value="beta-lactamase/transpeptidase-like"/>
    <property type="match status" value="1"/>
</dbReference>
<evidence type="ECO:0000313" key="19">
    <source>
        <dbReference type="Proteomes" id="UP000561459"/>
    </source>
</evidence>
<sequence>MNEVPATLPETGRLRRQMRAHPGLVVLAAVLLLLVAWQTWTAPPWKLNAPPVAAGVDLLDANGKVFAHRGPRPSERIDAAALPAHVRSAFLAIEDRRFYAHGALDYRGLTRAVLANLRAGGVSQGGSTITQQYVKNAFLTHDRTWTRKFKELLLADWVENWMSKDQILSRYLEKAYFGAQQTGLAAASRFYFDRAPEDLTLGQAAMLAGLVKAPSRLAPTVDRAAARARMRVVLGAMADAEFITPAEAKAVRNPRVVSSGRPRESAGWFADWLYTRLPDDAAGAIRTTLEPEIQRRAERVVDQARLGGAEIALIALRPDGRVAALVGGSDWQPGAFNRVSQARRQPGSTFKLFDYLAAFRSGARPDDIVVDSPLVIGDWRPSNGYRGYYGPMTLREAFAISSNTAAVRIARAAGYREVVKAAHDLGVVSPLPEDAPSLPLGTANLTLEELAGAYAAFALGRYPVAVHGRAGADKLPPNRLDQRREWAPMLDLLWQSANEGTGRRASLSLPTFGKTGTTQDGRDALFVGFAGDLVTAVWIGRDDNKPIPGASGGQLPARIWRNFMSGLALKPLAIPMPPQASRIRRVWGAEDTSEGEDTGEEDAPLIQLPIDPRAVLEGLLPRPDDRSGPPDQGLPPPPPQDGPRYDPDTPEDME</sequence>
<dbReference type="InterPro" id="IPR001460">
    <property type="entry name" value="PCN-bd_Tpept"/>
</dbReference>
<dbReference type="RefSeq" id="WP_183616561.1">
    <property type="nucleotide sequence ID" value="NZ_JACIDY010000003.1"/>
</dbReference>
<dbReference type="Pfam" id="PF00912">
    <property type="entry name" value="Transgly"/>
    <property type="match status" value="1"/>
</dbReference>
<dbReference type="GO" id="GO:0071555">
    <property type="term" value="P:cell wall organization"/>
    <property type="evidence" value="ECO:0007669"/>
    <property type="project" value="UniProtKB-KW"/>
</dbReference>
<evidence type="ECO:0000256" key="4">
    <source>
        <dbReference type="ARBA" id="ARBA00022645"/>
    </source>
</evidence>
<dbReference type="PANTHER" id="PTHR32282:SF33">
    <property type="entry name" value="PEPTIDOGLYCAN GLYCOSYLTRANSFERASE"/>
    <property type="match status" value="1"/>
</dbReference>
<dbReference type="GO" id="GO:0009252">
    <property type="term" value="P:peptidoglycan biosynthetic process"/>
    <property type="evidence" value="ECO:0007669"/>
    <property type="project" value="UniProtKB-UniPathway"/>
</dbReference>
<dbReference type="SUPFAM" id="SSF53955">
    <property type="entry name" value="Lysozyme-like"/>
    <property type="match status" value="1"/>
</dbReference>
<keyword evidence="5" id="KW-0645">Protease</keyword>
<evidence type="ECO:0000256" key="11">
    <source>
        <dbReference type="ARBA" id="ARBA00023268"/>
    </source>
</evidence>
<evidence type="ECO:0000256" key="14">
    <source>
        <dbReference type="ARBA" id="ARBA00049902"/>
    </source>
</evidence>
<dbReference type="Gene3D" id="1.10.3810.10">
    <property type="entry name" value="Biosynthetic peptidoglycan transglycosylase-like"/>
    <property type="match status" value="1"/>
</dbReference>
<comment type="similarity">
    <text evidence="3">In the N-terminal section; belongs to the glycosyltransferase 51 family.</text>
</comment>
<keyword evidence="4" id="KW-0121">Carboxypeptidase</keyword>
<dbReference type="EC" id="3.4.-.-" evidence="18"/>
<keyword evidence="9" id="KW-0133">Cell shape</keyword>
<feature type="domain" description="Glycosyl transferase family 51" evidence="17">
    <location>
        <begin position="71"/>
        <end position="237"/>
    </location>
</feature>
<evidence type="ECO:0000256" key="8">
    <source>
        <dbReference type="ARBA" id="ARBA00022801"/>
    </source>
</evidence>
<dbReference type="InterPro" id="IPR050396">
    <property type="entry name" value="Glycosyltr_51/Transpeptidase"/>
</dbReference>
<organism evidence="18 19">
    <name type="scientific">Novosphingobium fluoreni</name>
    <dbReference type="NCBI Taxonomy" id="1391222"/>
    <lineage>
        <taxon>Bacteria</taxon>
        <taxon>Pseudomonadati</taxon>
        <taxon>Pseudomonadota</taxon>
        <taxon>Alphaproteobacteria</taxon>
        <taxon>Sphingomonadales</taxon>
        <taxon>Sphingomonadaceae</taxon>
        <taxon>Novosphingobium</taxon>
    </lineage>
</organism>
<dbReference type="UniPathway" id="UPA00219"/>